<sequence length="410" mass="46012">MSADTILPSDLHRKILDWLLDYAPTPMMRLVAGYSLSDTVEWYNRIMTNDLNRWADQATILMGRTLKLVSMKLIDDGKVAVFIYKPYESDAQELTIRQILEPVQKLNKAYRRNQAVDKASALSLPKLLVGLISECDDSGNEMRVIIPEGGPAHGKLHQLIDAALLENTVKSDKALVKWGIPLHKLKTQSLQKNLYKGLFFEFINHLSIHLYSESYSWGGKLFINVILPEWDAEKLLRNDIDKLSLPEPKPVEVIEKPTGRTFLLAGQTFTEGDKLTIITPELGTLIATTTIQPFGANKVVGLELTPLLFVTNCSSKLSFYSNGQGYHTLQLAYHCGCGHNVHPRSLQWFGLEIDGTTIRAKEPARPEKPLKPLVLPPIKTEQLAIKPEVKPVIKPEPEVSANKKGQFLLF</sequence>
<proteinExistence type="predicted"/>
<protein>
    <submittedName>
        <fullName evidence="1">Uncharacterized protein</fullName>
    </submittedName>
</protein>
<dbReference type="RefSeq" id="WP_157590859.1">
    <property type="nucleotide sequence ID" value="NZ_WPIN01000030.1"/>
</dbReference>
<gene>
    <name evidence="1" type="ORF">GO755_38970</name>
</gene>
<dbReference type="EMBL" id="WPIN01000030">
    <property type="protein sequence ID" value="MVM36061.1"/>
    <property type="molecule type" value="Genomic_DNA"/>
</dbReference>
<dbReference type="Proteomes" id="UP000436006">
    <property type="component" value="Unassembled WGS sequence"/>
</dbReference>
<organism evidence="1 2">
    <name type="scientific">Spirosoma arboris</name>
    <dbReference type="NCBI Taxonomy" id="2682092"/>
    <lineage>
        <taxon>Bacteria</taxon>
        <taxon>Pseudomonadati</taxon>
        <taxon>Bacteroidota</taxon>
        <taxon>Cytophagia</taxon>
        <taxon>Cytophagales</taxon>
        <taxon>Cytophagaceae</taxon>
        <taxon>Spirosoma</taxon>
    </lineage>
</organism>
<keyword evidence="2" id="KW-1185">Reference proteome</keyword>
<evidence type="ECO:0000313" key="2">
    <source>
        <dbReference type="Proteomes" id="UP000436006"/>
    </source>
</evidence>
<reference evidence="1 2" key="1">
    <citation type="submission" date="2019-12" db="EMBL/GenBank/DDBJ databases">
        <title>Spirosoma sp. HMF4905 genome sequencing and assembly.</title>
        <authorList>
            <person name="Kang H."/>
            <person name="Cha I."/>
            <person name="Kim H."/>
            <person name="Joh K."/>
        </authorList>
    </citation>
    <scope>NUCLEOTIDE SEQUENCE [LARGE SCALE GENOMIC DNA]</scope>
    <source>
        <strain evidence="1 2">HMF4905</strain>
    </source>
</reference>
<accession>A0A7K1SQJ3</accession>
<dbReference type="AlphaFoldDB" id="A0A7K1SQJ3"/>
<comment type="caution">
    <text evidence="1">The sequence shown here is derived from an EMBL/GenBank/DDBJ whole genome shotgun (WGS) entry which is preliminary data.</text>
</comment>
<evidence type="ECO:0000313" key="1">
    <source>
        <dbReference type="EMBL" id="MVM36061.1"/>
    </source>
</evidence>
<name>A0A7K1SQJ3_9BACT</name>